<feature type="coiled-coil region" evidence="3">
    <location>
        <begin position="356"/>
        <end position="472"/>
    </location>
</feature>
<feature type="domain" description="Rab-GAP TBC" evidence="4">
    <location>
        <begin position="228"/>
        <end position="323"/>
    </location>
</feature>
<organism evidence="5 6">
    <name type="scientific">Candida oxycetoniae</name>
    <dbReference type="NCBI Taxonomy" id="497107"/>
    <lineage>
        <taxon>Eukaryota</taxon>
        <taxon>Fungi</taxon>
        <taxon>Dikarya</taxon>
        <taxon>Ascomycota</taxon>
        <taxon>Saccharomycotina</taxon>
        <taxon>Pichiomycetes</taxon>
        <taxon>Debaryomycetaceae</taxon>
        <taxon>Candida/Lodderomyces clade</taxon>
        <taxon>Candida</taxon>
    </lineage>
</organism>
<protein>
    <recommendedName>
        <fullName evidence="2">Oxidant-induced cell-cycle arrest protein 5</fullName>
    </recommendedName>
</protein>
<name>A0AAI9ST37_9ASCO</name>
<evidence type="ECO:0000256" key="2">
    <source>
        <dbReference type="ARBA" id="ARBA00019144"/>
    </source>
</evidence>
<proteinExistence type="inferred from homology"/>
<evidence type="ECO:0000313" key="5">
    <source>
        <dbReference type="EMBL" id="KAI3402596.2"/>
    </source>
</evidence>
<reference evidence="5" key="1">
    <citation type="journal article" date="2022" name="DNA Res.">
        <title>Genome analysis of five recently described species of the CUG-Ser clade uncovers Candida theae as a new hybrid lineage with pathogenic potential in the Candida parapsilosis species complex.</title>
        <authorList>
            <person name="Mixao V."/>
            <person name="Del Olmo V."/>
            <person name="Hegedusova E."/>
            <person name="Saus E."/>
            <person name="Pryszcz L."/>
            <person name="Cillingova A."/>
            <person name="Nosek J."/>
            <person name="Gabaldon T."/>
        </authorList>
    </citation>
    <scope>NUCLEOTIDE SEQUENCE</scope>
    <source>
        <strain evidence="5">CBS 10844</strain>
    </source>
</reference>
<keyword evidence="3" id="KW-0175">Coiled coil</keyword>
<dbReference type="RefSeq" id="XP_049178343.1">
    <property type="nucleotide sequence ID" value="XM_049326154.1"/>
</dbReference>
<dbReference type="EMBL" id="JAHUZD010000143">
    <property type="protein sequence ID" value="KAI3402596.2"/>
    <property type="molecule type" value="Genomic_DNA"/>
</dbReference>
<dbReference type="Proteomes" id="UP001202479">
    <property type="component" value="Unassembled WGS sequence"/>
</dbReference>
<accession>A0AAI9ST37</accession>
<dbReference type="SUPFAM" id="SSF47923">
    <property type="entry name" value="Ypt/Rab-GAP domain of gyp1p"/>
    <property type="match status" value="1"/>
</dbReference>
<evidence type="ECO:0000259" key="4">
    <source>
        <dbReference type="Pfam" id="PF23436"/>
    </source>
</evidence>
<gene>
    <name evidence="5" type="ORF">KGF56_004688</name>
</gene>
<dbReference type="Pfam" id="PF23436">
    <property type="entry name" value="RabGap-TBC_2"/>
    <property type="match status" value="1"/>
</dbReference>
<sequence>MTTDITSPPLPPRKEERVVVGSPDFSATIDLKKALPELPNEGLKFTPDDSLSHISLIRQMKLYSSPAMNNSYSVISNDASLSVKPLPETEANEDSFWLRVISDYSNQIVRNENAEVLETNIINGIPLELRGRVYSKTLEIKYKFNSKRELEACLKRGGDSKPSSEDVLIPSEDVVKSIRSLDASNQEVNKALEVFLSSVYELLYEIPMSDEERFFILLKIYQWYMTIKEDEFMYKVSRALEDSLGCFSHISSQGINWSIYYRSILPNLLCGMFSKELNLLLFDLIVFEGIDFILRLLLWCFMENQENLASLEGDDLFSFINSPEFFSPVKNGDISQILKLSPPVILYENEFYLMKANSLSNNRNELSNLKEVHEDLVVKINNTKHNIEDLQLTHTEISEQSNQYTSDLETALQEKEQLNKERAELQSKYEHLTMKENLANTIQANKEFSQRNEDLKSQVDNLKKIVEQKKIKLAKVSV</sequence>
<evidence type="ECO:0000313" key="6">
    <source>
        <dbReference type="Proteomes" id="UP001202479"/>
    </source>
</evidence>
<dbReference type="Gene3D" id="1.10.472.80">
    <property type="entry name" value="Ypt/Rab-GAP domain of gyp1p, domain 3"/>
    <property type="match status" value="1"/>
</dbReference>
<dbReference type="AlphaFoldDB" id="A0AAI9ST37"/>
<evidence type="ECO:0000256" key="3">
    <source>
        <dbReference type="SAM" id="Coils"/>
    </source>
</evidence>
<dbReference type="InterPro" id="IPR000195">
    <property type="entry name" value="Rab-GAP-TBC_dom"/>
</dbReference>
<evidence type="ECO:0000256" key="1">
    <source>
        <dbReference type="ARBA" id="ARBA00005521"/>
    </source>
</evidence>
<comment type="caution">
    <text evidence="5">The sequence shown here is derived from an EMBL/GenBank/DDBJ whole genome shotgun (WGS) entry which is preliminary data.</text>
</comment>
<dbReference type="InterPro" id="IPR035969">
    <property type="entry name" value="Rab-GAP_TBC_sf"/>
</dbReference>
<dbReference type="GeneID" id="73382303"/>
<keyword evidence="6" id="KW-1185">Reference proteome</keyword>
<comment type="similarity">
    <text evidence="1">Belongs to the OCA5 family.</text>
</comment>